<organism evidence="3 4">
    <name type="scientific">Hirsutella rhossiliensis</name>
    <dbReference type="NCBI Taxonomy" id="111463"/>
    <lineage>
        <taxon>Eukaryota</taxon>
        <taxon>Fungi</taxon>
        <taxon>Dikarya</taxon>
        <taxon>Ascomycota</taxon>
        <taxon>Pezizomycotina</taxon>
        <taxon>Sordariomycetes</taxon>
        <taxon>Hypocreomycetidae</taxon>
        <taxon>Hypocreales</taxon>
        <taxon>Ophiocordycipitaceae</taxon>
        <taxon>Hirsutella</taxon>
    </lineage>
</organism>
<feature type="domain" description="Thioester reductase (TE)" evidence="2">
    <location>
        <begin position="7"/>
        <end position="271"/>
    </location>
</feature>
<reference evidence="3" key="1">
    <citation type="submission" date="2021-09" db="EMBL/GenBank/DDBJ databases">
        <title>A high-quality genome of the endoparasitic fungus Hirsutella rhossiliensis with a comparison of Hirsutella genomes reveals transposable elements contributing to genome size variation.</title>
        <authorList>
            <person name="Lin R."/>
            <person name="Jiao Y."/>
            <person name="Sun X."/>
            <person name="Ling J."/>
            <person name="Xie B."/>
            <person name="Cheng X."/>
        </authorList>
    </citation>
    <scope>NUCLEOTIDE SEQUENCE</scope>
    <source>
        <strain evidence="3">HR02</strain>
    </source>
</reference>
<dbReference type="Proteomes" id="UP000824596">
    <property type="component" value="Unassembled WGS sequence"/>
</dbReference>
<dbReference type="EC" id="1.2.1.84" evidence="1"/>
<name>A0A9P8MSF5_9HYPO</name>
<dbReference type="EMBL" id="JAIZPD010000009">
    <property type="protein sequence ID" value="KAH0961118.1"/>
    <property type="molecule type" value="Genomic_DNA"/>
</dbReference>
<keyword evidence="1" id="KW-0560">Oxidoreductase</keyword>
<comment type="function">
    <text evidence="1">Catalyzes the reduction of fatty acyl-CoA to fatty alcohols.</text>
</comment>
<evidence type="ECO:0000259" key="2">
    <source>
        <dbReference type="Pfam" id="PF07993"/>
    </source>
</evidence>
<keyword evidence="4" id="KW-1185">Reference proteome</keyword>
<dbReference type="Gene3D" id="3.40.50.720">
    <property type="entry name" value="NAD(P)-binding Rossmann-like Domain"/>
    <property type="match status" value="1"/>
</dbReference>
<accession>A0A9P8MSF5</accession>
<dbReference type="GO" id="GO:0035336">
    <property type="term" value="P:long-chain fatty-acyl-CoA metabolic process"/>
    <property type="evidence" value="ECO:0007669"/>
    <property type="project" value="TreeGrafter"/>
</dbReference>
<dbReference type="InterPro" id="IPR026055">
    <property type="entry name" value="FAR"/>
</dbReference>
<dbReference type="PANTHER" id="PTHR11011:SF45">
    <property type="entry name" value="FATTY ACYL-COA REDUCTASE CG8306-RELATED"/>
    <property type="match status" value="1"/>
</dbReference>
<keyword evidence="1" id="KW-0444">Lipid biosynthesis</keyword>
<proteinExistence type="inferred from homology"/>
<keyword evidence="1" id="KW-0521">NADP</keyword>
<gene>
    <name evidence="3" type="ORF">HRG_08271</name>
</gene>
<dbReference type="GO" id="GO:0102965">
    <property type="term" value="F:alcohol-forming long-chain fatty acyl-CoA reductase activity"/>
    <property type="evidence" value="ECO:0007669"/>
    <property type="project" value="UniProtKB-EC"/>
</dbReference>
<protein>
    <recommendedName>
        <fullName evidence="1">Fatty acyl-CoA reductase</fullName>
        <ecNumber evidence="1">1.2.1.84</ecNumber>
    </recommendedName>
</protein>
<dbReference type="InterPro" id="IPR013120">
    <property type="entry name" value="FAR_NAD-bd"/>
</dbReference>
<dbReference type="PANTHER" id="PTHR11011">
    <property type="entry name" value="MALE STERILITY PROTEIN 2-RELATED"/>
    <property type="match status" value="1"/>
</dbReference>
<evidence type="ECO:0000313" key="4">
    <source>
        <dbReference type="Proteomes" id="UP000824596"/>
    </source>
</evidence>
<dbReference type="Pfam" id="PF07993">
    <property type="entry name" value="NAD_binding_4"/>
    <property type="match status" value="1"/>
</dbReference>
<dbReference type="AlphaFoldDB" id="A0A9P8MSF5"/>
<dbReference type="OrthoDB" id="429813at2759"/>
<comment type="catalytic activity">
    <reaction evidence="1">
        <text>a long-chain fatty acyl-CoA + 2 NADPH + 2 H(+) = a long-chain primary fatty alcohol + 2 NADP(+) + CoA</text>
        <dbReference type="Rhea" id="RHEA:52716"/>
        <dbReference type="ChEBI" id="CHEBI:15378"/>
        <dbReference type="ChEBI" id="CHEBI:57287"/>
        <dbReference type="ChEBI" id="CHEBI:57783"/>
        <dbReference type="ChEBI" id="CHEBI:58349"/>
        <dbReference type="ChEBI" id="CHEBI:77396"/>
        <dbReference type="ChEBI" id="CHEBI:83139"/>
        <dbReference type="EC" id="1.2.1.84"/>
    </reaction>
</comment>
<dbReference type="RefSeq" id="XP_044718631.1">
    <property type="nucleotide sequence ID" value="XM_044866742.1"/>
</dbReference>
<sequence length="387" mass="42837">MEQVVLLTGGTGSLGSCLLYKLALQLPAAKIYVLCRGTVNEAVQKWEFYMAEQIDDILDSGKVHCIRGNLNRDGFGLDPDDLKRLQEEVTVVIHAAADISLAQSLPDSIQSDCLPVIRIASLVQSFKAVKLFAHISSTFAQMHLSAGVVPERIVKVADDEPPPQTQLASILRTGKSPYAHHFITPYAQAKYLAEQLLMEYHDSFPILIVRPSSISPAVSDPFPQYGPDGAIPLHTFVTLALARGYDVLEIINGLPQEFILDEIPVDLVANTCLLHVAAGTTGVVHAAAQLYETLTVAEYVSRARKYAPKDVVERIAANGTKQGQPRQLPLDFHGLLMEEWRDWIFDCQRSKHLKNTPGPIGLQCTHVCEEVFRERVERWSKRLGVLL</sequence>
<evidence type="ECO:0000256" key="1">
    <source>
        <dbReference type="RuleBase" id="RU363097"/>
    </source>
</evidence>
<dbReference type="GO" id="GO:0080019">
    <property type="term" value="F:alcohol-forming very long-chain fatty acyl-CoA reductase activity"/>
    <property type="evidence" value="ECO:0007669"/>
    <property type="project" value="InterPro"/>
</dbReference>
<comment type="similarity">
    <text evidence="1">Belongs to the fatty acyl-CoA reductase family.</text>
</comment>
<dbReference type="SUPFAM" id="SSF51735">
    <property type="entry name" value="NAD(P)-binding Rossmann-fold domains"/>
    <property type="match status" value="1"/>
</dbReference>
<comment type="caution">
    <text evidence="3">The sequence shown here is derived from an EMBL/GenBank/DDBJ whole genome shotgun (WGS) entry which is preliminary data.</text>
</comment>
<keyword evidence="1" id="KW-0443">Lipid metabolism</keyword>
<dbReference type="GeneID" id="68357400"/>
<evidence type="ECO:0000313" key="3">
    <source>
        <dbReference type="EMBL" id="KAH0961118.1"/>
    </source>
</evidence>
<dbReference type="GO" id="GO:0005777">
    <property type="term" value="C:peroxisome"/>
    <property type="evidence" value="ECO:0007669"/>
    <property type="project" value="TreeGrafter"/>
</dbReference>
<dbReference type="InterPro" id="IPR036291">
    <property type="entry name" value="NAD(P)-bd_dom_sf"/>
</dbReference>